<evidence type="ECO:0000256" key="1">
    <source>
        <dbReference type="ARBA" id="ARBA00004533"/>
    </source>
</evidence>
<comment type="subcellular location">
    <subcellularLocation>
        <location evidence="1">Cell inner membrane</location>
    </subcellularLocation>
</comment>
<reference evidence="8" key="1">
    <citation type="submission" date="2021-03" db="EMBL/GenBank/DDBJ databases">
        <title>Acanthopleuribacteraceae sp. M133.</title>
        <authorList>
            <person name="Wang G."/>
        </authorList>
    </citation>
    <scope>NUCLEOTIDE SEQUENCE</scope>
    <source>
        <strain evidence="8">M133</strain>
    </source>
</reference>
<keyword evidence="2" id="KW-1003">Cell membrane</keyword>
<proteinExistence type="predicted"/>
<name>A0A8A4TV80_SULCO</name>
<evidence type="ECO:0000313" key="8">
    <source>
        <dbReference type="EMBL" id="QTD53034.1"/>
    </source>
</evidence>
<dbReference type="CDD" id="cd07984">
    <property type="entry name" value="LPLAT_LABLAT-like"/>
    <property type="match status" value="1"/>
</dbReference>
<protein>
    <submittedName>
        <fullName evidence="8">Lysophospholipid acyltransferase family protein</fullName>
    </submittedName>
</protein>
<keyword evidence="3" id="KW-0997">Cell inner membrane</keyword>
<feature type="region of interest" description="Disordered" evidence="7">
    <location>
        <begin position="1"/>
        <end position="23"/>
    </location>
</feature>
<evidence type="ECO:0000256" key="3">
    <source>
        <dbReference type="ARBA" id="ARBA00022519"/>
    </source>
</evidence>
<keyword evidence="9" id="KW-1185">Reference proteome</keyword>
<keyword evidence="5" id="KW-0472">Membrane</keyword>
<organism evidence="8 9">
    <name type="scientific">Sulfidibacter corallicola</name>
    <dbReference type="NCBI Taxonomy" id="2818388"/>
    <lineage>
        <taxon>Bacteria</taxon>
        <taxon>Pseudomonadati</taxon>
        <taxon>Acidobacteriota</taxon>
        <taxon>Holophagae</taxon>
        <taxon>Acanthopleuribacterales</taxon>
        <taxon>Acanthopleuribacteraceae</taxon>
        <taxon>Sulfidibacter</taxon>
    </lineage>
</organism>
<dbReference type="GO" id="GO:0005886">
    <property type="term" value="C:plasma membrane"/>
    <property type="evidence" value="ECO:0007669"/>
    <property type="project" value="UniProtKB-SubCell"/>
</dbReference>
<dbReference type="AlphaFoldDB" id="A0A8A4TV80"/>
<sequence length="334" mass="38613">MQEPESRESAPQPPEEGRIRPPGPDRKLTLVHVFQYLLVRFLEFFVTILPLRLALWFGSRIGDAVHALDKRHRKIALLNLDQAFGDRKGEMEKRAIVLECYRHFGRAIIETLRLPLIHPGNFTKYVELDNVGGFYEGLKQGKGVILCTAHYGNWEIMNLVLGYLNLPMSVVARPLDNPLVHRYLERLRNRNGNQLIYKHKAVRKLLSALKENRVVGLVNDQNVHDRNKIMVPFFGRDAATTPTPAALAVKTGAPIVTGFALPLDRGRYRLSFGPTLHADPNADKDAEIRRLTREINLRLENQITYHTPYWFWVHKRFKHDENGETQFYKRDRDV</sequence>
<dbReference type="KEGG" id="scor:J3U87_11275"/>
<accession>A0A8A4TV80</accession>
<keyword evidence="4" id="KW-0808">Transferase</keyword>
<dbReference type="PANTHER" id="PTHR30606:SF9">
    <property type="entry name" value="LIPID A BIOSYNTHESIS LAUROYLTRANSFERASE"/>
    <property type="match status" value="1"/>
</dbReference>
<evidence type="ECO:0000256" key="7">
    <source>
        <dbReference type="SAM" id="MobiDB-lite"/>
    </source>
</evidence>
<dbReference type="GO" id="GO:0009247">
    <property type="term" value="P:glycolipid biosynthetic process"/>
    <property type="evidence" value="ECO:0007669"/>
    <property type="project" value="UniProtKB-ARBA"/>
</dbReference>
<dbReference type="RefSeq" id="WP_237383132.1">
    <property type="nucleotide sequence ID" value="NZ_CP071793.1"/>
</dbReference>
<evidence type="ECO:0000256" key="2">
    <source>
        <dbReference type="ARBA" id="ARBA00022475"/>
    </source>
</evidence>
<evidence type="ECO:0000256" key="4">
    <source>
        <dbReference type="ARBA" id="ARBA00022679"/>
    </source>
</evidence>
<evidence type="ECO:0000256" key="6">
    <source>
        <dbReference type="ARBA" id="ARBA00023315"/>
    </source>
</evidence>
<dbReference type="PIRSF" id="PIRSF026649">
    <property type="entry name" value="MsbB"/>
    <property type="match status" value="1"/>
</dbReference>
<keyword evidence="6 8" id="KW-0012">Acyltransferase</keyword>
<evidence type="ECO:0000313" key="9">
    <source>
        <dbReference type="Proteomes" id="UP000663929"/>
    </source>
</evidence>
<evidence type="ECO:0000256" key="5">
    <source>
        <dbReference type="ARBA" id="ARBA00023136"/>
    </source>
</evidence>
<dbReference type="Proteomes" id="UP000663929">
    <property type="component" value="Chromosome"/>
</dbReference>
<dbReference type="PANTHER" id="PTHR30606">
    <property type="entry name" value="LIPID A BIOSYNTHESIS LAUROYL ACYLTRANSFERASE"/>
    <property type="match status" value="1"/>
</dbReference>
<gene>
    <name evidence="8" type="ORF">J3U87_11275</name>
</gene>
<dbReference type="Pfam" id="PF03279">
    <property type="entry name" value="Lip_A_acyltrans"/>
    <property type="match status" value="1"/>
</dbReference>
<dbReference type="GO" id="GO:0016746">
    <property type="term" value="F:acyltransferase activity"/>
    <property type="evidence" value="ECO:0007669"/>
    <property type="project" value="UniProtKB-KW"/>
</dbReference>
<dbReference type="InterPro" id="IPR004960">
    <property type="entry name" value="LipA_acyltrans"/>
</dbReference>
<dbReference type="EMBL" id="CP071793">
    <property type="protein sequence ID" value="QTD53034.1"/>
    <property type="molecule type" value="Genomic_DNA"/>
</dbReference>